<evidence type="ECO:0000256" key="1">
    <source>
        <dbReference type="SAM" id="MobiDB-lite"/>
    </source>
</evidence>
<gene>
    <name evidence="2" type="ORF">AB5J58_02670</name>
</gene>
<accession>A0AB39LYZ8</accession>
<dbReference type="AlphaFoldDB" id="A0AB39LYZ8"/>
<feature type="compositionally biased region" description="Polar residues" evidence="1">
    <location>
        <begin position="58"/>
        <end position="70"/>
    </location>
</feature>
<dbReference type="EMBL" id="CP163431">
    <property type="protein sequence ID" value="XDP99157.1"/>
    <property type="molecule type" value="Genomic_DNA"/>
</dbReference>
<proteinExistence type="predicted"/>
<sequence length="70" mass="7543">MFGKRNTTEADTAYSEKKKQYGGCPPCDDCEGSGQVSDTQGCDPCWSTGIDPGPNVPARSQSSGRSPWRR</sequence>
<evidence type="ECO:0000313" key="2">
    <source>
        <dbReference type="EMBL" id="XDP99157.1"/>
    </source>
</evidence>
<protein>
    <submittedName>
        <fullName evidence="2">Uncharacterized protein</fullName>
    </submittedName>
</protein>
<feature type="region of interest" description="Disordered" evidence="1">
    <location>
        <begin position="1"/>
        <end position="70"/>
    </location>
</feature>
<dbReference type="RefSeq" id="WP_369186361.1">
    <property type="nucleotide sequence ID" value="NZ_CP163431.1"/>
</dbReference>
<organism evidence="2">
    <name type="scientific">Streptomyces sp. R08</name>
    <dbReference type="NCBI Taxonomy" id="3238624"/>
    <lineage>
        <taxon>Bacteria</taxon>
        <taxon>Bacillati</taxon>
        <taxon>Actinomycetota</taxon>
        <taxon>Actinomycetes</taxon>
        <taxon>Kitasatosporales</taxon>
        <taxon>Streptomycetaceae</taxon>
        <taxon>Streptomyces</taxon>
    </lineage>
</organism>
<reference evidence="2" key="1">
    <citation type="submission" date="2024-07" db="EMBL/GenBank/DDBJ databases">
        <authorList>
            <person name="Yu S.T."/>
        </authorList>
    </citation>
    <scope>NUCLEOTIDE SEQUENCE</scope>
    <source>
        <strain evidence="2">R08</strain>
    </source>
</reference>
<name>A0AB39LYZ8_9ACTN</name>